<dbReference type="OrthoDB" id="7675861at2"/>
<name>A0A285R860_9HYPH</name>
<protein>
    <recommendedName>
        <fullName evidence="4">DUF1176 domain-containing protein</fullName>
    </recommendedName>
</protein>
<dbReference type="RefSeq" id="WP_097173750.1">
    <property type="nucleotide sequence ID" value="NZ_OBML01000001.1"/>
</dbReference>
<dbReference type="STRING" id="538381.GCA_001696535_01548"/>
<gene>
    <name evidence="2" type="ORF">SAMN05421512_101421</name>
</gene>
<proteinExistence type="predicted"/>
<dbReference type="EMBL" id="OBML01000001">
    <property type="protein sequence ID" value="SOB90293.1"/>
    <property type="molecule type" value="Genomic_DNA"/>
</dbReference>
<evidence type="ECO:0000313" key="3">
    <source>
        <dbReference type="Proteomes" id="UP000219331"/>
    </source>
</evidence>
<dbReference type="Pfam" id="PF06674">
    <property type="entry name" value="DUF1176"/>
    <property type="match status" value="1"/>
</dbReference>
<feature type="chain" id="PRO_5012289819" description="DUF1176 domain-containing protein" evidence="1">
    <location>
        <begin position="31"/>
        <end position="335"/>
    </location>
</feature>
<organism evidence="2 3">
    <name type="scientific">Stappia indica</name>
    <dbReference type="NCBI Taxonomy" id="538381"/>
    <lineage>
        <taxon>Bacteria</taxon>
        <taxon>Pseudomonadati</taxon>
        <taxon>Pseudomonadota</taxon>
        <taxon>Alphaproteobacteria</taxon>
        <taxon>Hyphomicrobiales</taxon>
        <taxon>Stappiaceae</taxon>
        <taxon>Stappia</taxon>
    </lineage>
</organism>
<accession>A0A285R860</accession>
<keyword evidence="1" id="KW-0732">Signal</keyword>
<evidence type="ECO:0008006" key="4">
    <source>
        <dbReference type="Google" id="ProtNLM"/>
    </source>
</evidence>
<feature type="signal peptide" evidence="1">
    <location>
        <begin position="1"/>
        <end position="30"/>
    </location>
</feature>
<sequence length="335" mass="36181">MIRVASGLRVLALGLWGGASAVLCAGPALAEDPKLDLELFSQEELGEPPACAVRLWQAGLDPDTDRYAVVFHEALDADHTRAPARIVIGGEIVELERVATGGATTGYDLYPEQAYRSRDGKTRALLELEIAPEEGEAVGIDGGRMIVIRSGYLPFTVAVEGDAGCLTPPAAGEDLTDLFAPYEIGGDSVPDSLIAAANEAYECEWRDALMRSPVTAFQTSEEGAVWDMSCAAGMHNVGHVVAQVYIADPNTFSLMSFQDPPGRSRPSPHVLFNATWDAATRTVTAFASDRGLGDCGTFERHRYVDGEFVLVEYREKPECDGTYVEPEDYPLVYSR</sequence>
<evidence type="ECO:0000313" key="2">
    <source>
        <dbReference type="EMBL" id="SOB90293.1"/>
    </source>
</evidence>
<dbReference type="InterPro" id="IPR009560">
    <property type="entry name" value="DUF1176"/>
</dbReference>
<dbReference type="AlphaFoldDB" id="A0A285R860"/>
<evidence type="ECO:0000256" key="1">
    <source>
        <dbReference type="SAM" id="SignalP"/>
    </source>
</evidence>
<keyword evidence="3" id="KW-1185">Reference proteome</keyword>
<reference evidence="2 3" key="1">
    <citation type="submission" date="2017-08" db="EMBL/GenBank/DDBJ databases">
        <authorList>
            <person name="de Groot N.N."/>
        </authorList>
    </citation>
    <scope>NUCLEOTIDE SEQUENCE [LARGE SCALE GENOMIC DNA]</scope>
    <source>
        <strain evidence="2 3">USBA 352</strain>
    </source>
</reference>
<dbReference type="Proteomes" id="UP000219331">
    <property type="component" value="Unassembled WGS sequence"/>
</dbReference>